<dbReference type="GO" id="GO:0032993">
    <property type="term" value="C:protein-DNA complex"/>
    <property type="evidence" value="ECO:0007669"/>
    <property type="project" value="TreeGrafter"/>
</dbReference>
<dbReference type="InterPro" id="IPR001867">
    <property type="entry name" value="OmpR/PhoB-type_DNA-bd"/>
</dbReference>
<comment type="function">
    <text evidence="7">May play the central regulatory role in sporulation. It may be an element of the effector pathway responsible for the activation of sporulation genes in response to nutritional stress. Spo0A may act in concert with spo0H (a sigma factor) to control the expression of some genes that are critical to the sporulation process.</text>
</comment>
<keyword evidence="13" id="KW-1185">Reference proteome</keyword>
<dbReference type="FunFam" id="3.40.50.2300:FF:000001">
    <property type="entry name" value="DNA-binding response regulator PhoB"/>
    <property type="match status" value="1"/>
</dbReference>
<keyword evidence="4" id="KW-0805">Transcription regulation</keyword>
<dbReference type="PROSITE" id="PS51755">
    <property type="entry name" value="OMPR_PHOB"/>
    <property type="match status" value="1"/>
</dbReference>
<protein>
    <recommendedName>
        <fullName evidence="1">Stage 0 sporulation protein A homolog</fullName>
    </recommendedName>
</protein>
<dbReference type="GO" id="GO:0000976">
    <property type="term" value="F:transcription cis-regulatory region binding"/>
    <property type="evidence" value="ECO:0007669"/>
    <property type="project" value="TreeGrafter"/>
</dbReference>
<feature type="domain" description="OmpR/PhoB-type" evidence="11">
    <location>
        <begin position="127"/>
        <end position="226"/>
    </location>
</feature>
<dbReference type="eggNOG" id="COG0745">
    <property type="taxonomic scope" value="Bacteria"/>
</dbReference>
<dbReference type="Pfam" id="PF00486">
    <property type="entry name" value="Trans_reg_C"/>
    <property type="match status" value="1"/>
</dbReference>
<dbReference type="CDD" id="cd17574">
    <property type="entry name" value="REC_OmpR"/>
    <property type="match status" value="1"/>
</dbReference>
<evidence type="ECO:0000313" key="13">
    <source>
        <dbReference type="Proteomes" id="UP000000719"/>
    </source>
</evidence>
<evidence type="ECO:0000256" key="1">
    <source>
        <dbReference type="ARBA" id="ARBA00018672"/>
    </source>
</evidence>
<dbReference type="SUPFAM" id="SSF52172">
    <property type="entry name" value="CheY-like"/>
    <property type="match status" value="1"/>
</dbReference>
<dbReference type="PANTHER" id="PTHR48111:SF73">
    <property type="entry name" value="ALKALINE PHOSPHATASE SYNTHESIS TRANSCRIPTIONAL REGULATORY PROTEIN PHOP"/>
    <property type="match status" value="1"/>
</dbReference>
<keyword evidence="6" id="KW-0804">Transcription</keyword>
<feature type="domain" description="Response regulatory" evidence="10">
    <location>
        <begin position="4"/>
        <end position="117"/>
    </location>
</feature>
<evidence type="ECO:0000313" key="12">
    <source>
        <dbReference type="EMBL" id="ACL70078.1"/>
    </source>
</evidence>
<dbReference type="InterPro" id="IPR016032">
    <property type="entry name" value="Sig_transdc_resp-reg_C-effctor"/>
</dbReference>
<dbReference type="CDD" id="cd00383">
    <property type="entry name" value="trans_reg_C"/>
    <property type="match status" value="1"/>
</dbReference>
<keyword evidence="5 9" id="KW-0238">DNA-binding</keyword>
<feature type="modified residue" description="4-aspartylphosphate" evidence="8">
    <location>
        <position position="53"/>
    </location>
</feature>
<dbReference type="Pfam" id="PF00072">
    <property type="entry name" value="Response_reg"/>
    <property type="match status" value="1"/>
</dbReference>
<dbReference type="Gene3D" id="6.10.250.690">
    <property type="match status" value="1"/>
</dbReference>
<keyword evidence="3" id="KW-0902">Two-component regulatory system</keyword>
<dbReference type="Proteomes" id="UP000000719">
    <property type="component" value="Chromosome"/>
</dbReference>
<dbReference type="FunFam" id="1.10.10.10:FF:000018">
    <property type="entry name" value="DNA-binding response regulator ResD"/>
    <property type="match status" value="1"/>
</dbReference>
<evidence type="ECO:0000256" key="2">
    <source>
        <dbReference type="ARBA" id="ARBA00022553"/>
    </source>
</evidence>
<evidence type="ECO:0000256" key="5">
    <source>
        <dbReference type="ARBA" id="ARBA00023125"/>
    </source>
</evidence>
<name>B8CXQ9_HALOH</name>
<evidence type="ECO:0000256" key="7">
    <source>
        <dbReference type="ARBA" id="ARBA00024867"/>
    </source>
</evidence>
<accession>B8CXQ9</accession>
<evidence type="ECO:0000256" key="3">
    <source>
        <dbReference type="ARBA" id="ARBA00023012"/>
    </source>
</evidence>
<dbReference type="OrthoDB" id="9790442at2"/>
<dbReference type="InterPro" id="IPR011006">
    <property type="entry name" value="CheY-like_superfamily"/>
</dbReference>
<proteinExistence type="predicted"/>
<feature type="DNA-binding region" description="OmpR/PhoB-type" evidence="9">
    <location>
        <begin position="127"/>
        <end position="226"/>
    </location>
</feature>
<dbReference type="InterPro" id="IPR036388">
    <property type="entry name" value="WH-like_DNA-bd_sf"/>
</dbReference>
<dbReference type="EMBL" id="CP001098">
    <property type="protein sequence ID" value="ACL70078.1"/>
    <property type="molecule type" value="Genomic_DNA"/>
</dbReference>
<evidence type="ECO:0000256" key="6">
    <source>
        <dbReference type="ARBA" id="ARBA00023163"/>
    </source>
</evidence>
<gene>
    <name evidence="12" type="ordered locus">Hore_13280</name>
</gene>
<dbReference type="RefSeq" id="WP_012636262.1">
    <property type="nucleotide sequence ID" value="NC_011899.1"/>
</dbReference>
<dbReference type="STRING" id="373903.Hore_13280"/>
<dbReference type="GO" id="GO:0000156">
    <property type="term" value="F:phosphorelay response regulator activity"/>
    <property type="evidence" value="ECO:0007669"/>
    <property type="project" value="TreeGrafter"/>
</dbReference>
<dbReference type="Gene3D" id="3.40.50.2300">
    <property type="match status" value="1"/>
</dbReference>
<dbReference type="AlphaFoldDB" id="B8CXQ9"/>
<keyword evidence="2 8" id="KW-0597">Phosphoprotein</keyword>
<evidence type="ECO:0000256" key="8">
    <source>
        <dbReference type="PROSITE-ProRule" id="PRU00169"/>
    </source>
</evidence>
<dbReference type="SUPFAM" id="SSF46894">
    <property type="entry name" value="C-terminal effector domain of the bipartite response regulators"/>
    <property type="match status" value="1"/>
</dbReference>
<dbReference type="InterPro" id="IPR001789">
    <property type="entry name" value="Sig_transdc_resp-reg_receiver"/>
</dbReference>
<evidence type="ECO:0000259" key="11">
    <source>
        <dbReference type="PROSITE" id="PS51755"/>
    </source>
</evidence>
<dbReference type="Gene3D" id="1.10.10.10">
    <property type="entry name" value="Winged helix-like DNA-binding domain superfamily/Winged helix DNA-binding domain"/>
    <property type="match status" value="1"/>
</dbReference>
<sequence>MNPKILVVDDEKKIRKVLKAFLEKHDFSIEMASDGKEALSKVNEFNPDLIILDLMLPEISGEEVCQKIRQDKQTPILMLTAKGTEEDKVNGFAYGADDYLVKPFSLRELLARIKAILRRSNQKAEKAEIFVYQDGRLKIHPNRMKVLVNGRDADLTRTEFNILVTLIRNPGQVFTREQLAKKVMGLEYKGYDRTIDAHIKNIRKKLNLEKNQLIITVYGVGYKFEGD</sequence>
<dbReference type="KEGG" id="hor:Hore_13280"/>
<evidence type="ECO:0000256" key="9">
    <source>
        <dbReference type="PROSITE-ProRule" id="PRU01091"/>
    </source>
</evidence>
<dbReference type="GO" id="GO:0005829">
    <property type="term" value="C:cytosol"/>
    <property type="evidence" value="ECO:0007669"/>
    <property type="project" value="TreeGrafter"/>
</dbReference>
<reference evidence="12 13" key="1">
    <citation type="journal article" date="2009" name="PLoS ONE">
        <title>Genome analysis of the anaerobic thermohalophilic bacterium Halothermothrix orenii.</title>
        <authorList>
            <person name="Mavromatis K."/>
            <person name="Ivanova N."/>
            <person name="Anderson I."/>
            <person name="Lykidis A."/>
            <person name="Hooper S.D."/>
            <person name="Sun H."/>
            <person name="Kunin V."/>
            <person name="Lapidus A."/>
            <person name="Hugenholtz P."/>
            <person name="Patel B."/>
            <person name="Kyrpides N.C."/>
        </authorList>
    </citation>
    <scope>NUCLEOTIDE SEQUENCE [LARGE SCALE GENOMIC DNA]</scope>
    <source>
        <strain evidence="13">H 168 / OCM 544 / DSM 9562</strain>
    </source>
</reference>
<dbReference type="SMART" id="SM00862">
    <property type="entry name" value="Trans_reg_C"/>
    <property type="match status" value="1"/>
</dbReference>
<dbReference type="PROSITE" id="PS50110">
    <property type="entry name" value="RESPONSE_REGULATORY"/>
    <property type="match status" value="1"/>
</dbReference>
<evidence type="ECO:0000256" key="4">
    <source>
        <dbReference type="ARBA" id="ARBA00023015"/>
    </source>
</evidence>
<dbReference type="SMART" id="SM00448">
    <property type="entry name" value="REC"/>
    <property type="match status" value="1"/>
</dbReference>
<dbReference type="HOGENOM" id="CLU_000445_30_4_9"/>
<dbReference type="PANTHER" id="PTHR48111">
    <property type="entry name" value="REGULATOR OF RPOS"/>
    <property type="match status" value="1"/>
</dbReference>
<dbReference type="GO" id="GO:0006355">
    <property type="term" value="P:regulation of DNA-templated transcription"/>
    <property type="evidence" value="ECO:0007669"/>
    <property type="project" value="InterPro"/>
</dbReference>
<organism evidence="12 13">
    <name type="scientific">Halothermothrix orenii (strain H 168 / OCM 544 / DSM 9562)</name>
    <dbReference type="NCBI Taxonomy" id="373903"/>
    <lineage>
        <taxon>Bacteria</taxon>
        <taxon>Bacillati</taxon>
        <taxon>Bacillota</taxon>
        <taxon>Clostridia</taxon>
        <taxon>Halanaerobiales</taxon>
        <taxon>Halothermotrichaceae</taxon>
        <taxon>Halothermothrix</taxon>
    </lineage>
</organism>
<evidence type="ECO:0000259" key="10">
    <source>
        <dbReference type="PROSITE" id="PS50110"/>
    </source>
</evidence>
<dbReference type="InterPro" id="IPR039420">
    <property type="entry name" value="WalR-like"/>
</dbReference>